<dbReference type="InterPro" id="IPR012337">
    <property type="entry name" value="RNaseH-like_sf"/>
</dbReference>
<organism evidence="2 3">
    <name type="scientific">Gossypium schwendimanii</name>
    <name type="common">Cotton</name>
    <dbReference type="NCBI Taxonomy" id="34291"/>
    <lineage>
        <taxon>Eukaryota</taxon>
        <taxon>Viridiplantae</taxon>
        <taxon>Streptophyta</taxon>
        <taxon>Embryophyta</taxon>
        <taxon>Tracheophyta</taxon>
        <taxon>Spermatophyta</taxon>
        <taxon>Magnoliopsida</taxon>
        <taxon>eudicotyledons</taxon>
        <taxon>Gunneridae</taxon>
        <taxon>Pentapetalae</taxon>
        <taxon>rosids</taxon>
        <taxon>malvids</taxon>
        <taxon>Malvales</taxon>
        <taxon>Malvaceae</taxon>
        <taxon>Malvoideae</taxon>
        <taxon>Gossypium</taxon>
    </lineage>
</organism>
<dbReference type="GO" id="GO:0004523">
    <property type="term" value="F:RNA-DNA hybrid ribonuclease activity"/>
    <property type="evidence" value="ECO:0007669"/>
    <property type="project" value="InterPro"/>
</dbReference>
<protein>
    <recommendedName>
        <fullName evidence="1">RNase H type-1 domain-containing protein</fullName>
    </recommendedName>
</protein>
<reference evidence="2 3" key="1">
    <citation type="journal article" date="2019" name="Genome Biol. Evol.">
        <title>Insights into the evolution of the New World diploid cottons (Gossypium, subgenus Houzingenia) based on genome sequencing.</title>
        <authorList>
            <person name="Grover C.E."/>
            <person name="Arick M.A. 2nd"/>
            <person name="Thrash A."/>
            <person name="Conover J.L."/>
            <person name="Sanders W.S."/>
            <person name="Peterson D.G."/>
            <person name="Frelichowski J.E."/>
            <person name="Scheffler J.A."/>
            <person name="Scheffler B.E."/>
            <person name="Wendel J.F."/>
        </authorList>
    </citation>
    <scope>NUCLEOTIDE SEQUENCE [LARGE SCALE GENOMIC DNA]</scope>
    <source>
        <strain evidence="2">1</strain>
        <tissue evidence="2">Leaf</tissue>
    </source>
</reference>
<evidence type="ECO:0000313" key="2">
    <source>
        <dbReference type="EMBL" id="MBA0848775.1"/>
    </source>
</evidence>
<accession>A0A7J9KQJ2</accession>
<dbReference type="GO" id="GO:0003676">
    <property type="term" value="F:nucleic acid binding"/>
    <property type="evidence" value="ECO:0007669"/>
    <property type="project" value="InterPro"/>
</dbReference>
<dbReference type="Gene3D" id="3.30.420.10">
    <property type="entry name" value="Ribonuclease H-like superfamily/Ribonuclease H"/>
    <property type="match status" value="1"/>
</dbReference>
<feature type="domain" description="RNase H type-1" evidence="1">
    <location>
        <begin position="430"/>
        <end position="517"/>
    </location>
</feature>
<dbReference type="SUPFAM" id="SSF53098">
    <property type="entry name" value="Ribonuclease H-like"/>
    <property type="match status" value="1"/>
</dbReference>
<dbReference type="Proteomes" id="UP000593576">
    <property type="component" value="Unassembled WGS sequence"/>
</dbReference>
<dbReference type="SUPFAM" id="SSF56219">
    <property type="entry name" value="DNase I-like"/>
    <property type="match status" value="1"/>
</dbReference>
<dbReference type="Pfam" id="PF13456">
    <property type="entry name" value="RVT_3"/>
    <property type="match status" value="1"/>
</dbReference>
<dbReference type="InterPro" id="IPR002156">
    <property type="entry name" value="RNaseH_domain"/>
</dbReference>
<sequence>MNGLGFRGQSFTWHRGGIHKRLDRAIVNNAWLTNFPNCLVTHLPRIKFDHRPLLLSLRLEDNFTKGRSFRFVAGWVEHHNFLEFVKFNWNFNGDMTASFDHFTLSIKHWNKLVYGHIGNRKSQLVQKLSDVQRKMERFDSTFLCHLEMKGKENFENILYHEDPLETETFGSDGFHALLFQNQWDLIGLTICNWVKMVFARKAIDPDLNNTLIVLIPKTWRRPTTGFVKNSLMFLSMLQNGVPTYKFRPAKGIRHGCPLSSYIFVLCMEWLSHNGLIIFGQAEMQQANIIKETLEKFCRYSGHQINKRKTNMFFSKGISEDLGDQISRRSIKCWLDPWLPNVGPLVNKVPFHENLEKDCLLKDMVTKNGSWNLELLRLWLSDDIIAKIMGIPPPNLSAEADKIIPWNFQGPQRVRLFICMVLKNHLLTNLERVRRALEAELWAIFDGLTLILDWRHDKVLMNTNSMEVVRATQYTYSRDSNSTLIRRIRQLLTNAEQWHIQHILREDNKVADYLAKTACNNNNDIKLFDQPP</sequence>
<dbReference type="InterPro" id="IPR044730">
    <property type="entry name" value="RNase_H-like_dom_plant"/>
</dbReference>
<dbReference type="InterPro" id="IPR036691">
    <property type="entry name" value="Endo/exonu/phosph_ase_sf"/>
</dbReference>
<dbReference type="CDD" id="cd06222">
    <property type="entry name" value="RNase_H_like"/>
    <property type="match status" value="1"/>
</dbReference>
<name>A0A7J9KQJ2_GOSSC</name>
<evidence type="ECO:0000313" key="3">
    <source>
        <dbReference type="Proteomes" id="UP000593576"/>
    </source>
</evidence>
<dbReference type="InterPro" id="IPR036397">
    <property type="entry name" value="RNaseH_sf"/>
</dbReference>
<feature type="non-terminal residue" evidence="2">
    <location>
        <position position="1"/>
    </location>
</feature>
<dbReference type="EMBL" id="JABFAF010000002">
    <property type="protein sequence ID" value="MBA0848775.1"/>
    <property type="molecule type" value="Genomic_DNA"/>
</dbReference>
<dbReference type="AlphaFoldDB" id="A0A7J9KQJ2"/>
<dbReference type="OrthoDB" id="1001832at2759"/>
<proteinExistence type="predicted"/>
<comment type="caution">
    <text evidence="2">The sequence shown here is derived from an EMBL/GenBank/DDBJ whole genome shotgun (WGS) entry which is preliminary data.</text>
</comment>
<evidence type="ECO:0000259" key="1">
    <source>
        <dbReference type="Pfam" id="PF13456"/>
    </source>
</evidence>
<dbReference type="PANTHER" id="PTHR33710:SF77">
    <property type="entry name" value="DNASE I-LIKE SUPERFAMILY PROTEIN"/>
    <property type="match status" value="1"/>
</dbReference>
<dbReference type="PANTHER" id="PTHR33710">
    <property type="entry name" value="BNAC02G09200D PROTEIN"/>
    <property type="match status" value="1"/>
</dbReference>
<keyword evidence="3" id="KW-1185">Reference proteome</keyword>
<gene>
    <name evidence="2" type="ORF">Goshw_006986</name>
</gene>